<dbReference type="SMART" id="SM00062">
    <property type="entry name" value="PBPb"/>
    <property type="match status" value="1"/>
</dbReference>
<dbReference type="InterPro" id="IPR001638">
    <property type="entry name" value="Solute-binding_3/MltF_N"/>
</dbReference>
<evidence type="ECO:0000259" key="2">
    <source>
        <dbReference type="SMART" id="SM00062"/>
    </source>
</evidence>
<dbReference type="PANTHER" id="PTHR35936">
    <property type="entry name" value="MEMBRANE-BOUND LYTIC MUREIN TRANSGLYCOSYLASE F"/>
    <property type="match status" value="1"/>
</dbReference>
<dbReference type="EMBL" id="LT630450">
    <property type="protein sequence ID" value="SFV73248.1"/>
    <property type="molecule type" value="Genomic_DNA"/>
</dbReference>
<proteinExistence type="predicted"/>
<dbReference type="AlphaFoldDB" id="A0A1K1LEX5"/>
<dbReference type="SUPFAM" id="SSF53850">
    <property type="entry name" value="Periplasmic binding protein-like II"/>
    <property type="match status" value="1"/>
</dbReference>
<protein>
    <submittedName>
        <fullName evidence="4">Amino acid ABC transporter, periplasmic amino acid-binding protein</fullName>
    </submittedName>
</protein>
<organism evidence="4 5">
    <name type="scientific">Desulfovibrio piger</name>
    <dbReference type="NCBI Taxonomy" id="901"/>
    <lineage>
        <taxon>Bacteria</taxon>
        <taxon>Pseudomonadati</taxon>
        <taxon>Thermodesulfobacteriota</taxon>
        <taxon>Desulfovibrionia</taxon>
        <taxon>Desulfovibrionales</taxon>
        <taxon>Desulfovibrionaceae</taxon>
        <taxon>Desulfovibrio</taxon>
    </lineage>
</organism>
<evidence type="ECO:0000259" key="3">
    <source>
        <dbReference type="SMART" id="SM00079"/>
    </source>
</evidence>
<dbReference type="CDD" id="cd13624">
    <property type="entry name" value="PBP2_Arg_Lys_His"/>
    <property type="match status" value="1"/>
</dbReference>
<reference evidence="5" key="1">
    <citation type="submission" date="2016-10" db="EMBL/GenBank/DDBJ databases">
        <authorList>
            <person name="Wegmann U."/>
        </authorList>
    </citation>
    <scope>NUCLEOTIDE SEQUENCE [LARGE SCALE GENOMIC DNA]</scope>
</reference>
<dbReference type="PANTHER" id="PTHR35936:SF17">
    <property type="entry name" value="ARGININE-BINDING EXTRACELLULAR PROTEIN ARTP"/>
    <property type="match status" value="1"/>
</dbReference>
<dbReference type="Gene3D" id="3.40.190.10">
    <property type="entry name" value="Periplasmic binding protein-like II"/>
    <property type="match status" value="2"/>
</dbReference>
<feature type="domain" description="Ionotropic glutamate receptor C-terminal" evidence="3">
    <location>
        <begin position="40"/>
        <end position="261"/>
    </location>
</feature>
<sequence>MVPGPGQPLSPFFGGSIMFRKLTLTLCALVLMCTPVAAKTLVVAGNCAFPPMEFLTDKKVPTGYSIDYIHEIAKRANLKITFRDVAWDGIFAGLAAGNYDILASSTTITPERQQAFDFTIPYYGAVQAVVMPKGKKLDSLAGLKGLTVGSQIGITGVFVLRKADVGAKIKEYDDIGLAFEDLAAGRTDAVICDDPVAKYYANKRADFAGKFTVAYLHKDPEYYGFCLRKGETELLERLNKAIASMQADGTEAKLKIKWMGAAD</sequence>
<dbReference type="KEGG" id="dpg:DESPIGER_1402"/>
<evidence type="ECO:0000313" key="5">
    <source>
        <dbReference type="Proteomes" id="UP000186323"/>
    </source>
</evidence>
<keyword evidence="5" id="KW-1185">Reference proteome</keyword>
<accession>A0A1K1LEX5</accession>
<dbReference type="GO" id="GO:0016020">
    <property type="term" value="C:membrane"/>
    <property type="evidence" value="ECO:0007669"/>
    <property type="project" value="InterPro"/>
</dbReference>
<dbReference type="Proteomes" id="UP000186323">
    <property type="component" value="Chromosome I"/>
</dbReference>
<dbReference type="Pfam" id="PF00497">
    <property type="entry name" value="SBP_bac_3"/>
    <property type="match status" value="1"/>
</dbReference>
<dbReference type="GO" id="GO:0015276">
    <property type="term" value="F:ligand-gated monoatomic ion channel activity"/>
    <property type="evidence" value="ECO:0007669"/>
    <property type="project" value="InterPro"/>
</dbReference>
<feature type="domain" description="Solute-binding protein family 3/N-terminal" evidence="2">
    <location>
        <begin position="40"/>
        <end position="262"/>
    </location>
</feature>
<gene>
    <name evidence="4" type="ORF">DESPIGER_1402</name>
</gene>
<evidence type="ECO:0000256" key="1">
    <source>
        <dbReference type="ARBA" id="ARBA00022729"/>
    </source>
</evidence>
<keyword evidence="1" id="KW-0732">Signal</keyword>
<dbReference type="InterPro" id="IPR001320">
    <property type="entry name" value="Iontro_rcpt_C"/>
</dbReference>
<dbReference type="SMART" id="SM00079">
    <property type="entry name" value="PBPe"/>
    <property type="match status" value="1"/>
</dbReference>
<evidence type="ECO:0000313" key="4">
    <source>
        <dbReference type="EMBL" id="SFV73248.1"/>
    </source>
</evidence>
<name>A0A1K1LEX5_9BACT</name>